<dbReference type="AlphaFoldDB" id="A0A508WYE2"/>
<evidence type="ECO:0000259" key="2">
    <source>
        <dbReference type="Pfam" id="PF22322"/>
    </source>
</evidence>
<feature type="region of interest" description="Disordered" evidence="1">
    <location>
        <begin position="13"/>
        <end position="43"/>
    </location>
</feature>
<evidence type="ECO:0000256" key="1">
    <source>
        <dbReference type="SAM" id="MobiDB-lite"/>
    </source>
</evidence>
<dbReference type="Proteomes" id="UP000507954">
    <property type="component" value="Unassembled WGS sequence"/>
</dbReference>
<feature type="domain" description="DUF6973" evidence="2">
    <location>
        <begin position="138"/>
        <end position="217"/>
    </location>
</feature>
<gene>
    <name evidence="3" type="ORF">EMEDMD4_220106</name>
</gene>
<proteinExistence type="predicted"/>
<evidence type="ECO:0000313" key="3">
    <source>
        <dbReference type="EMBL" id="VTZ60988.1"/>
    </source>
</evidence>
<dbReference type="RefSeq" id="WP_018208163.1">
    <property type="nucleotide sequence ID" value="NZ_CABFNB010000087.1"/>
</dbReference>
<organism evidence="3">
    <name type="scientific">Sinorhizobium medicae</name>
    <dbReference type="NCBI Taxonomy" id="110321"/>
    <lineage>
        <taxon>Bacteria</taxon>
        <taxon>Pseudomonadati</taxon>
        <taxon>Pseudomonadota</taxon>
        <taxon>Alphaproteobacteria</taxon>
        <taxon>Hyphomicrobiales</taxon>
        <taxon>Rhizobiaceae</taxon>
        <taxon>Sinorhizobium/Ensifer group</taxon>
        <taxon>Sinorhizobium</taxon>
    </lineage>
</organism>
<dbReference type="EMBL" id="CABFNB010000087">
    <property type="protein sequence ID" value="VTZ60988.1"/>
    <property type="molecule type" value="Genomic_DNA"/>
</dbReference>
<dbReference type="Pfam" id="PF22322">
    <property type="entry name" value="DUF6973"/>
    <property type="match status" value="1"/>
</dbReference>
<dbReference type="InterPro" id="IPR054246">
    <property type="entry name" value="DUF6973"/>
</dbReference>
<name>A0A508WYE2_9HYPH</name>
<sequence length="230" mass="25043">MSEYLRNQIVQKMLGEPKQSPARMPPARQAADTQPSSGSGPLGAAEVDAANALGAAYYQYPGYFKKGQGGLAGYQREKLAAEFGWSPEGMGKYEAALRAGPLNGLAAWGDSRTASAVAPELNVPECAPGNGYARANKRPHNDCRDAFRHAYWSALMAQRDEEDAAMLGDAYERSSKGPYAEVYMDLYNNRVGRRIGSANKDASGEQIFDLVADELEKRRLITSPFQALKR</sequence>
<reference evidence="3" key="1">
    <citation type="submission" date="2019-06" db="EMBL/GenBank/DDBJ databases">
        <authorList>
            <person name="Le Quere A."/>
            <person name="Colella S."/>
        </authorList>
    </citation>
    <scope>NUCLEOTIDE SEQUENCE</scope>
    <source>
        <strain evidence="3">EmedicaeMD41</strain>
    </source>
</reference>
<accession>A0A508WYE2</accession>
<protein>
    <recommendedName>
        <fullName evidence="2">DUF6973 domain-containing protein</fullName>
    </recommendedName>
</protein>